<evidence type="ECO:0000313" key="4">
    <source>
        <dbReference type="Proteomes" id="UP000316008"/>
    </source>
</evidence>
<evidence type="ECO:0008006" key="5">
    <source>
        <dbReference type="Google" id="ProtNLM"/>
    </source>
</evidence>
<name>A0A556N0Z1_9FLAO</name>
<accession>A0A556N0Z1</accession>
<evidence type="ECO:0000313" key="3">
    <source>
        <dbReference type="EMBL" id="TSJ45699.1"/>
    </source>
</evidence>
<keyword evidence="2" id="KW-0812">Transmembrane</keyword>
<dbReference type="Proteomes" id="UP000316008">
    <property type="component" value="Unassembled WGS sequence"/>
</dbReference>
<dbReference type="OrthoDB" id="1467840at2"/>
<dbReference type="RefSeq" id="WP_144332655.1">
    <property type="nucleotide sequence ID" value="NZ_VLPL01000003.1"/>
</dbReference>
<feature type="region of interest" description="Disordered" evidence="1">
    <location>
        <begin position="1"/>
        <end position="49"/>
    </location>
</feature>
<keyword evidence="2" id="KW-0472">Membrane</keyword>
<reference evidence="3 4" key="1">
    <citation type="submission" date="2019-07" db="EMBL/GenBank/DDBJ databases">
        <authorList>
            <person name="Huq M.A."/>
        </authorList>
    </citation>
    <scope>NUCLEOTIDE SEQUENCE [LARGE SCALE GENOMIC DNA]</scope>
    <source>
        <strain evidence="3 4">MAH-3</strain>
    </source>
</reference>
<evidence type="ECO:0000256" key="2">
    <source>
        <dbReference type="SAM" id="Phobius"/>
    </source>
</evidence>
<feature type="transmembrane region" description="Helical" evidence="2">
    <location>
        <begin position="80"/>
        <end position="100"/>
    </location>
</feature>
<dbReference type="InterPro" id="IPR045755">
    <property type="entry name" value="FtsL-like"/>
</dbReference>
<protein>
    <recommendedName>
        <fullName evidence="5">Cell division protein FtsL</fullName>
    </recommendedName>
</protein>
<sequence>MENEYREREDVNPMDAVRGKASRTTYSTEIPNEKSGKKSAKKVAAANSSAKTKTTAAKVKPKRQNILIQVLNGEILTRDFVLNNLTFIFFILLLLMLMVAKGYYGKQLQKDITDLQADVDARTAEYIENKARLEESTSRYRLVQALEKRGLKETVNPVKVIRLKRKDNE</sequence>
<evidence type="ECO:0000256" key="1">
    <source>
        <dbReference type="SAM" id="MobiDB-lite"/>
    </source>
</evidence>
<dbReference type="AlphaFoldDB" id="A0A556N0Z1"/>
<keyword evidence="4" id="KW-1185">Reference proteome</keyword>
<dbReference type="Pfam" id="PF19579">
    <property type="entry name" value="FtsL_2"/>
    <property type="match status" value="1"/>
</dbReference>
<dbReference type="EMBL" id="VLPL01000003">
    <property type="protein sequence ID" value="TSJ45699.1"/>
    <property type="molecule type" value="Genomic_DNA"/>
</dbReference>
<comment type="caution">
    <text evidence="3">The sequence shown here is derived from an EMBL/GenBank/DDBJ whole genome shotgun (WGS) entry which is preliminary data.</text>
</comment>
<feature type="compositionally biased region" description="Basic and acidic residues" evidence="1">
    <location>
        <begin position="1"/>
        <end position="11"/>
    </location>
</feature>
<proteinExistence type="predicted"/>
<gene>
    <name evidence="3" type="ORF">FO442_08095</name>
</gene>
<keyword evidence="2" id="KW-1133">Transmembrane helix</keyword>
<organism evidence="3 4">
    <name type="scientific">Fluviicola chungangensis</name>
    <dbReference type="NCBI Taxonomy" id="2597671"/>
    <lineage>
        <taxon>Bacteria</taxon>
        <taxon>Pseudomonadati</taxon>
        <taxon>Bacteroidota</taxon>
        <taxon>Flavobacteriia</taxon>
        <taxon>Flavobacteriales</taxon>
        <taxon>Crocinitomicaceae</taxon>
        <taxon>Fluviicola</taxon>
    </lineage>
</organism>